<dbReference type="EMBL" id="JAJOMB010000011">
    <property type="protein sequence ID" value="MCD5313374.1"/>
    <property type="molecule type" value="Genomic_DNA"/>
</dbReference>
<dbReference type="InterPro" id="IPR017846">
    <property type="entry name" value="Nict_dMeBzImd_PRibTrfase_bact"/>
</dbReference>
<dbReference type="AlphaFoldDB" id="A0A9X1SV35"/>
<evidence type="ECO:0000256" key="12">
    <source>
        <dbReference type="SAM" id="MobiDB-lite"/>
    </source>
</evidence>
<evidence type="ECO:0000256" key="10">
    <source>
        <dbReference type="ARBA" id="ARBA00047340"/>
    </source>
</evidence>
<dbReference type="SUPFAM" id="SSF52733">
    <property type="entry name" value="Nicotinate mononucleotide:5,6-dimethylbenzimidazole phosphoribosyltransferase (CobT)"/>
    <property type="match status" value="1"/>
</dbReference>
<dbReference type="Gene3D" id="3.40.50.10210">
    <property type="match status" value="1"/>
</dbReference>
<evidence type="ECO:0000256" key="5">
    <source>
        <dbReference type="ARBA" id="ARBA00015486"/>
    </source>
</evidence>
<dbReference type="InterPro" id="IPR003200">
    <property type="entry name" value="Nict_dMeBzImd_PRibTrfase"/>
</dbReference>
<evidence type="ECO:0000256" key="6">
    <source>
        <dbReference type="ARBA" id="ARBA00022573"/>
    </source>
</evidence>
<dbReference type="InterPro" id="IPR036087">
    <property type="entry name" value="Nict_dMeBzImd_PRibTrfase_sf"/>
</dbReference>
<name>A0A9X1SV35_9ACTN</name>
<comment type="similarity">
    <text evidence="3 11">Belongs to the CobT family.</text>
</comment>
<dbReference type="FunFam" id="3.40.50.10210:FF:000001">
    <property type="entry name" value="Nicotinate-nucleotide--dimethylbenzimidazole phosphoribosyltransferase"/>
    <property type="match status" value="1"/>
</dbReference>
<dbReference type="Proteomes" id="UP001138997">
    <property type="component" value="Unassembled WGS sequence"/>
</dbReference>
<proteinExistence type="inferred from homology"/>
<comment type="pathway">
    <text evidence="2 11">Nucleoside biosynthesis; alpha-ribazole biosynthesis; alpha-ribazole from 5,6-dimethylbenzimidazole: step 1/2.</text>
</comment>
<gene>
    <name evidence="11 13" type="primary">cobT</name>
    <name evidence="13" type="ORF">LR394_20910</name>
</gene>
<evidence type="ECO:0000256" key="1">
    <source>
        <dbReference type="ARBA" id="ARBA00002197"/>
    </source>
</evidence>
<evidence type="ECO:0000313" key="13">
    <source>
        <dbReference type="EMBL" id="MCD5313374.1"/>
    </source>
</evidence>
<protein>
    <recommendedName>
        <fullName evidence="5 11">Nicotinate-nucleotide--dimethylbenzimidazole phosphoribosyltransferase</fullName>
        <shortName evidence="11">NN:DBI PRT</shortName>
        <ecNumber evidence="4 11">2.4.2.21</ecNumber>
    </recommendedName>
    <alternativeName>
        <fullName evidence="9 11">N(1)-alpha-phosphoribosyltransferase</fullName>
    </alternativeName>
</protein>
<sequence>MTAVQGQEPSPEQPPNQPQSLEQAQATLDAALAAIRPADPSALEAARDQQARLTKPAGALGVLEEVSIRLAGLAGTCPPPDPSPAAVAVFAADHGVHAQGVSPWPQEVTAQMVANFLAGGAAVNVLARQSGAAVVVVDAGVVTPLELAEDALAVDATDIQPEQPRLIARAVRKGSDDISVRPAMTREQAIRSLASGIEIAGQLAASGYRALVAGDMGIANTTASATLIAAFTGSDPASVTGRGTGIDEEAHRHKVGVVRVALARRTAENDTHPQDPIDILASVGGLEHAQIAGFILGAAAHRVPIVLDGVIAGAAALVAAALAPAALDACLAGHRSAEPGHAVALQHLGLTPLVDLELRLGEGSGAVLALPLVRSAVAVLREMATFDTAGVTEKSS</sequence>
<evidence type="ECO:0000256" key="9">
    <source>
        <dbReference type="ARBA" id="ARBA00030686"/>
    </source>
</evidence>
<dbReference type="Gene3D" id="1.10.1610.10">
    <property type="match status" value="1"/>
</dbReference>
<dbReference type="HAMAP" id="MF_00230">
    <property type="entry name" value="CobT"/>
    <property type="match status" value="1"/>
</dbReference>
<dbReference type="RefSeq" id="WP_231444495.1">
    <property type="nucleotide sequence ID" value="NZ_JAJOMB010000011.1"/>
</dbReference>
<evidence type="ECO:0000256" key="2">
    <source>
        <dbReference type="ARBA" id="ARBA00005049"/>
    </source>
</evidence>
<dbReference type="PANTHER" id="PTHR43463:SF1">
    <property type="entry name" value="NICOTINATE-NUCLEOTIDE--DIMETHYLBENZIMIDAZOLE PHOSPHORIBOSYLTRANSFERASE"/>
    <property type="match status" value="1"/>
</dbReference>
<evidence type="ECO:0000256" key="4">
    <source>
        <dbReference type="ARBA" id="ARBA00011991"/>
    </source>
</evidence>
<comment type="caution">
    <text evidence="13">The sequence shown here is derived from an EMBL/GenBank/DDBJ whole genome shotgun (WGS) entry which is preliminary data.</text>
</comment>
<evidence type="ECO:0000313" key="14">
    <source>
        <dbReference type="Proteomes" id="UP001138997"/>
    </source>
</evidence>
<keyword evidence="7 11" id="KW-0328">Glycosyltransferase</keyword>
<feature type="active site" description="Proton acceptor" evidence="11">
    <location>
        <position position="362"/>
    </location>
</feature>
<evidence type="ECO:0000256" key="3">
    <source>
        <dbReference type="ARBA" id="ARBA00007110"/>
    </source>
</evidence>
<dbReference type="NCBIfam" id="NF000996">
    <property type="entry name" value="PRK00105.1"/>
    <property type="match status" value="1"/>
</dbReference>
<evidence type="ECO:0000256" key="7">
    <source>
        <dbReference type="ARBA" id="ARBA00022676"/>
    </source>
</evidence>
<dbReference type="CDD" id="cd02439">
    <property type="entry name" value="DMB-PRT_CobT"/>
    <property type="match status" value="1"/>
</dbReference>
<dbReference type="Pfam" id="PF02277">
    <property type="entry name" value="DBI_PRT"/>
    <property type="match status" value="1"/>
</dbReference>
<dbReference type="NCBIfam" id="TIGR03160">
    <property type="entry name" value="cobT_DBIPRT"/>
    <property type="match status" value="1"/>
</dbReference>
<keyword evidence="8 11" id="KW-0808">Transferase</keyword>
<keyword evidence="6 11" id="KW-0169">Cobalamin biosynthesis</keyword>
<organism evidence="13 14">
    <name type="scientific">Kineosporia babensis</name>
    <dbReference type="NCBI Taxonomy" id="499548"/>
    <lineage>
        <taxon>Bacteria</taxon>
        <taxon>Bacillati</taxon>
        <taxon>Actinomycetota</taxon>
        <taxon>Actinomycetes</taxon>
        <taxon>Kineosporiales</taxon>
        <taxon>Kineosporiaceae</taxon>
        <taxon>Kineosporia</taxon>
    </lineage>
</organism>
<comment type="function">
    <text evidence="1 11">Catalyzes the synthesis of alpha-ribazole-5'-phosphate from nicotinate mononucleotide (NAMN) and 5,6-dimethylbenzimidazole (DMB).</text>
</comment>
<feature type="region of interest" description="Disordered" evidence="12">
    <location>
        <begin position="1"/>
        <end position="26"/>
    </location>
</feature>
<evidence type="ECO:0000256" key="11">
    <source>
        <dbReference type="HAMAP-Rule" id="MF_00230"/>
    </source>
</evidence>
<keyword evidence="14" id="KW-1185">Reference proteome</keyword>
<dbReference type="InterPro" id="IPR023195">
    <property type="entry name" value="Nict_dMeBzImd_PRibTrfase_N"/>
</dbReference>
<dbReference type="GO" id="GO:0008939">
    <property type="term" value="F:nicotinate-nucleotide-dimethylbenzimidazole phosphoribosyltransferase activity"/>
    <property type="evidence" value="ECO:0007669"/>
    <property type="project" value="UniProtKB-UniRule"/>
</dbReference>
<dbReference type="GO" id="GO:0009236">
    <property type="term" value="P:cobalamin biosynthetic process"/>
    <property type="evidence" value="ECO:0007669"/>
    <property type="project" value="UniProtKB-UniRule"/>
</dbReference>
<evidence type="ECO:0000256" key="8">
    <source>
        <dbReference type="ARBA" id="ARBA00022679"/>
    </source>
</evidence>
<accession>A0A9X1SV35</accession>
<dbReference type="PANTHER" id="PTHR43463">
    <property type="entry name" value="NICOTINATE-NUCLEOTIDE--DIMETHYLBENZIMIDAZOLE PHOSPHORIBOSYLTRANSFERASE"/>
    <property type="match status" value="1"/>
</dbReference>
<reference evidence="13" key="1">
    <citation type="submission" date="2021-11" db="EMBL/GenBank/DDBJ databases">
        <title>Streptomyces corallinus and Kineosporia corallina sp. nov., two new coral-derived marine actinobacteria.</title>
        <authorList>
            <person name="Buangrab K."/>
            <person name="Sutthacheep M."/>
            <person name="Yeemin T."/>
            <person name="Harunari E."/>
            <person name="Igarashi Y."/>
            <person name="Sripreechasak P."/>
            <person name="Kanchanasin P."/>
            <person name="Tanasupawat S."/>
            <person name="Phongsopitanun W."/>
        </authorList>
    </citation>
    <scope>NUCLEOTIDE SEQUENCE</scope>
    <source>
        <strain evidence="13">JCM 31032</strain>
    </source>
</reference>
<comment type="catalytic activity">
    <reaction evidence="10 11">
        <text>5,6-dimethylbenzimidazole + nicotinate beta-D-ribonucleotide = alpha-ribazole 5'-phosphate + nicotinate + H(+)</text>
        <dbReference type="Rhea" id="RHEA:11196"/>
        <dbReference type="ChEBI" id="CHEBI:15378"/>
        <dbReference type="ChEBI" id="CHEBI:15890"/>
        <dbReference type="ChEBI" id="CHEBI:32544"/>
        <dbReference type="ChEBI" id="CHEBI:57502"/>
        <dbReference type="ChEBI" id="CHEBI:57918"/>
        <dbReference type="EC" id="2.4.2.21"/>
    </reaction>
</comment>
<dbReference type="EC" id="2.4.2.21" evidence="4 11"/>